<dbReference type="FunFam" id="3.40.50.720:FF:000911">
    <property type="entry name" value="Chromosome 8, whole genome shotgun sequence"/>
    <property type="match status" value="1"/>
</dbReference>
<dbReference type="EMBL" id="LKCW01000022">
    <property type="protein sequence ID" value="KPM44213.1"/>
    <property type="molecule type" value="Genomic_DNA"/>
</dbReference>
<evidence type="ECO:0000259" key="1">
    <source>
        <dbReference type="Pfam" id="PF01408"/>
    </source>
</evidence>
<dbReference type="InterPro" id="IPR000683">
    <property type="entry name" value="Gfo/Idh/MocA-like_OxRdtase_N"/>
</dbReference>
<dbReference type="GO" id="GO:0016491">
    <property type="term" value="F:oxidoreductase activity"/>
    <property type="evidence" value="ECO:0007669"/>
    <property type="project" value="TreeGrafter"/>
</dbReference>
<dbReference type="Pfam" id="PF01408">
    <property type="entry name" value="GFO_IDH_MocA"/>
    <property type="match status" value="1"/>
</dbReference>
<dbReference type="OrthoDB" id="64915at2759"/>
<dbReference type="Gene3D" id="3.40.50.720">
    <property type="entry name" value="NAD(P)-binding Rossmann-like Domain"/>
    <property type="match status" value="1"/>
</dbReference>
<dbReference type="SUPFAM" id="SSF51735">
    <property type="entry name" value="NAD(P)-binding Rossmann-fold domains"/>
    <property type="match status" value="1"/>
</dbReference>
<sequence>MAHIKQQPCQGPADCILRVGIIGCGEISQVAHIPNINFLAHKFRTTYLCDISEQSLRHCAQKVQGGTPKTTATAEELCSSSDVDVVLIANADAYHVEHGILALQNDKYCLIEKPAATSFRDIDRLIEAEKASKGKVFVGTMRRYATAFLDAVQEVGGMDKITYARVRDIIGPNSIFVDQSGTFPQKFNDFSEADSQDRLRREDDIFEQALNKEFGVAVTPETKRMLRVLGGLGTHDLSAMREIIGMPQSVAGAVLTLPGIFGVLFQYPGFPVTYESGLSGVPQFDAHIEVYSTNKIVRVEFDSPYVKGLLVTVTVRETLGDGGFQERKMRRTYEDPYTLEMLEFYDCVVNGKTPKSSALDARKDVELFGMIMKAGFKGT</sequence>
<gene>
    <name evidence="2" type="ORF">AK830_g2351</name>
</gene>
<accession>A0A0P7BUL1</accession>
<dbReference type="GO" id="GO:0005737">
    <property type="term" value="C:cytoplasm"/>
    <property type="evidence" value="ECO:0007669"/>
    <property type="project" value="TreeGrafter"/>
</dbReference>
<evidence type="ECO:0000313" key="3">
    <source>
        <dbReference type="Proteomes" id="UP000050424"/>
    </source>
</evidence>
<organism evidence="2 3">
    <name type="scientific">Neonectria ditissima</name>
    <dbReference type="NCBI Taxonomy" id="78410"/>
    <lineage>
        <taxon>Eukaryota</taxon>
        <taxon>Fungi</taxon>
        <taxon>Dikarya</taxon>
        <taxon>Ascomycota</taxon>
        <taxon>Pezizomycotina</taxon>
        <taxon>Sordariomycetes</taxon>
        <taxon>Hypocreomycetidae</taxon>
        <taxon>Hypocreales</taxon>
        <taxon>Nectriaceae</taxon>
        <taxon>Neonectria</taxon>
    </lineage>
</organism>
<dbReference type="STRING" id="78410.A0A0P7BUL1"/>
<dbReference type="InterPro" id="IPR036291">
    <property type="entry name" value="NAD(P)-bd_dom_sf"/>
</dbReference>
<feature type="domain" description="Gfo/Idh/MocA-like oxidoreductase N-terminal" evidence="1">
    <location>
        <begin position="17"/>
        <end position="139"/>
    </location>
</feature>
<dbReference type="SUPFAM" id="SSF55347">
    <property type="entry name" value="Glyceraldehyde-3-phosphate dehydrogenase-like, C-terminal domain"/>
    <property type="match status" value="1"/>
</dbReference>
<dbReference type="AlphaFoldDB" id="A0A0P7BUL1"/>
<dbReference type="PANTHER" id="PTHR42840">
    <property type="entry name" value="NAD(P)-BINDING ROSSMANN-FOLD SUPERFAMILY PROTEIN-RELATED"/>
    <property type="match status" value="1"/>
</dbReference>
<reference evidence="2 3" key="1">
    <citation type="submission" date="2015-09" db="EMBL/GenBank/DDBJ databases">
        <title>Draft genome of a European isolate of the apple canker pathogen Neonectria ditissima.</title>
        <authorList>
            <person name="Gomez-Cortecero A."/>
            <person name="Harrison R.J."/>
            <person name="Armitage A.D."/>
        </authorList>
    </citation>
    <scope>NUCLEOTIDE SEQUENCE [LARGE SCALE GENOMIC DNA]</scope>
    <source>
        <strain evidence="2 3">R09/05</strain>
    </source>
</reference>
<dbReference type="GO" id="GO:0006740">
    <property type="term" value="P:NADPH regeneration"/>
    <property type="evidence" value="ECO:0007669"/>
    <property type="project" value="TreeGrafter"/>
</dbReference>
<dbReference type="Proteomes" id="UP000050424">
    <property type="component" value="Unassembled WGS sequence"/>
</dbReference>
<name>A0A0P7BUL1_9HYPO</name>
<comment type="caution">
    <text evidence="2">The sequence shown here is derived from an EMBL/GenBank/DDBJ whole genome shotgun (WGS) entry which is preliminary data.</text>
</comment>
<proteinExistence type="predicted"/>
<evidence type="ECO:0000313" key="2">
    <source>
        <dbReference type="EMBL" id="KPM44213.1"/>
    </source>
</evidence>
<dbReference type="Gene3D" id="3.30.360.10">
    <property type="entry name" value="Dihydrodipicolinate Reductase, domain 2"/>
    <property type="match status" value="1"/>
</dbReference>
<protein>
    <recommendedName>
        <fullName evidence="1">Gfo/Idh/MocA-like oxidoreductase N-terminal domain-containing protein</fullName>
    </recommendedName>
</protein>
<keyword evidence="3" id="KW-1185">Reference proteome</keyword>
<dbReference type="GO" id="GO:0000166">
    <property type="term" value="F:nucleotide binding"/>
    <property type="evidence" value="ECO:0007669"/>
    <property type="project" value="InterPro"/>
</dbReference>
<dbReference type="PANTHER" id="PTHR42840:SF7">
    <property type="entry name" value="BINDING ROSSMANN FOLD OXIDOREDUCTASE, PUTATIVE (AFU_ORTHOLOGUE AFUA_4G10190)-RELATED"/>
    <property type="match status" value="1"/>
</dbReference>